<proteinExistence type="predicted"/>
<keyword evidence="2" id="KW-1185">Reference proteome</keyword>
<sequence>DHKKTVERWRDYFEKILTQTLPHLPTASAPPVLGPVQPIIAEAVKKIKPGKATGLDALAAEVWK</sequence>
<feature type="non-terminal residue" evidence="1">
    <location>
        <position position="1"/>
    </location>
</feature>
<comment type="caution">
    <text evidence="1">The sequence shown here is derived from an EMBL/GenBank/DDBJ whole genome shotgun (WGS) entry which is preliminary data.</text>
</comment>
<protein>
    <submittedName>
        <fullName evidence="1">Uncharacterized protein</fullName>
    </submittedName>
</protein>
<accession>A0ABD0RZQ6</accession>
<name>A0ABD0RZQ6_CIRMR</name>
<evidence type="ECO:0000313" key="2">
    <source>
        <dbReference type="Proteomes" id="UP001529510"/>
    </source>
</evidence>
<dbReference type="AlphaFoldDB" id="A0ABD0RZQ6"/>
<dbReference type="EMBL" id="JAMKFB020000001">
    <property type="protein sequence ID" value="KAL0204030.1"/>
    <property type="molecule type" value="Genomic_DNA"/>
</dbReference>
<reference evidence="1 2" key="1">
    <citation type="submission" date="2024-05" db="EMBL/GenBank/DDBJ databases">
        <title>Genome sequencing and assembly of Indian major carp, Cirrhinus mrigala (Hamilton, 1822).</title>
        <authorList>
            <person name="Mohindra V."/>
            <person name="Chowdhury L.M."/>
            <person name="Lal K."/>
            <person name="Jena J.K."/>
        </authorList>
    </citation>
    <scope>NUCLEOTIDE SEQUENCE [LARGE SCALE GENOMIC DNA]</scope>
    <source>
        <strain evidence="1">CM1030</strain>
        <tissue evidence="1">Blood</tissue>
    </source>
</reference>
<organism evidence="1 2">
    <name type="scientific">Cirrhinus mrigala</name>
    <name type="common">Mrigala</name>
    <dbReference type="NCBI Taxonomy" id="683832"/>
    <lineage>
        <taxon>Eukaryota</taxon>
        <taxon>Metazoa</taxon>
        <taxon>Chordata</taxon>
        <taxon>Craniata</taxon>
        <taxon>Vertebrata</taxon>
        <taxon>Euteleostomi</taxon>
        <taxon>Actinopterygii</taxon>
        <taxon>Neopterygii</taxon>
        <taxon>Teleostei</taxon>
        <taxon>Ostariophysi</taxon>
        <taxon>Cypriniformes</taxon>
        <taxon>Cyprinidae</taxon>
        <taxon>Labeoninae</taxon>
        <taxon>Labeonini</taxon>
        <taxon>Cirrhinus</taxon>
    </lineage>
</organism>
<gene>
    <name evidence="1" type="ORF">M9458_002048</name>
</gene>
<feature type="non-terminal residue" evidence="1">
    <location>
        <position position="64"/>
    </location>
</feature>
<dbReference type="Proteomes" id="UP001529510">
    <property type="component" value="Unassembled WGS sequence"/>
</dbReference>
<evidence type="ECO:0000313" key="1">
    <source>
        <dbReference type="EMBL" id="KAL0204030.1"/>
    </source>
</evidence>